<dbReference type="Gene3D" id="2.60.40.1740">
    <property type="entry name" value="hypothetical protein (bacova_03559)"/>
    <property type="match status" value="1"/>
</dbReference>
<feature type="domain" description="F5/8 type C" evidence="1">
    <location>
        <begin position="189"/>
        <end position="342"/>
    </location>
</feature>
<comment type="caution">
    <text evidence="2">The sequence shown here is derived from an EMBL/GenBank/DDBJ whole genome shotgun (WGS) entry which is preliminary data.</text>
</comment>
<dbReference type="AlphaFoldDB" id="A0A4Q0M3V9"/>
<protein>
    <submittedName>
        <fullName evidence="2">DUF1735 domain-containing protein</fullName>
    </submittedName>
</protein>
<proteinExistence type="predicted"/>
<organism evidence="2 3">
    <name type="scientific">Arcticibacter tournemirensis</name>
    <dbReference type="NCBI Taxonomy" id="699437"/>
    <lineage>
        <taxon>Bacteria</taxon>
        <taxon>Pseudomonadati</taxon>
        <taxon>Bacteroidota</taxon>
        <taxon>Sphingobacteriia</taxon>
        <taxon>Sphingobacteriales</taxon>
        <taxon>Sphingobacteriaceae</taxon>
        <taxon>Arcticibacter</taxon>
    </lineage>
</organism>
<evidence type="ECO:0000313" key="3">
    <source>
        <dbReference type="Proteomes" id="UP000290848"/>
    </source>
</evidence>
<sequence>MNWTGTRILFRIPDGKNMFIFKSKIMLKIRLITISFVLCILFGGCKDEINLPDQPLSDYISVYMPQAANGPFTYNFSTSDTLPAIIYGACYGGLDYPEEDIRVTFNTGGDAVVDSFNTANNSDYALLPAKSYKFESELEGVIKRRELATRPFKLRIATSGENAPDLSKTYLLPISIEGSSIKVNQKLRTQFCIINIIPAFFNRTDWAITALSSQESNGEGPNNGKATFALDGNINTFWHTQWQGARPGPPHYLTIDMGITKRVSGAALVARQGVSGGRPQDIQIFLSEDNLNWELAYTGSLANDGAIQKVFFEQAKQGRYVKLQINTSFSSNMAHLAEFYLF</sequence>
<dbReference type="Pfam" id="PF00754">
    <property type="entry name" value="F5_F8_type_C"/>
    <property type="match status" value="1"/>
</dbReference>
<dbReference type="EMBL" id="RXOC01000016">
    <property type="protein sequence ID" value="RXF67607.1"/>
    <property type="molecule type" value="Genomic_DNA"/>
</dbReference>
<dbReference type="Pfam" id="PF08522">
    <property type="entry name" value="BT_3987-like_N"/>
    <property type="match status" value="1"/>
</dbReference>
<evidence type="ECO:0000259" key="1">
    <source>
        <dbReference type="PROSITE" id="PS50022"/>
    </source>
</evidence>
<evidence type="ECO:0000313" key="2">
    <source>
        <dbReference type="EMBL" id="RXF67607.1"/>
    </source>
</evidence>
<name>A0A4Q0M3V9_9SPHI</name>
<dbReference type="InterPro" id="IPR000421">
    <property type="entry name" value="FA58C"/>
</dbReference>
<dbReference type="Gene3D" id="2.60.120.260">
    <property type="entry name" value="Galactose-binding domain-like"/>
    <property type="match status" value="1"/>
</dbReference>
<dbReference type="Proteomes" id="UP000290848">
    <property type="component" value="Unassembled WGS sequence"/>
</dbReference>
<gene>
    <name evidence="2" type="ORF">EKH83_18655</name>
</gene>
<dbReference type="PROSITE" id="PS50022">
    <property type="entry name" value="FA58C_3"/>
    <property type="match status" value="1"/>
</dbReference>
<dbReference type="SUPFAM" id="SSF49785">
    <property type="entry name" value="Galactose-binding domain-like"/>
    <property type="match status" value="1"/>
</dbReference>
<dbReference type="InterPro" id="IPR013728">
    <property type="entry name" value="BT_3987-like_N"/>
</dbReference>
<accession>A0A4Q0M3V9</accession>
<dbReference type="InterPro" id="IPR008979">
    <property type="entry name" value="Galactose-bd-like_sf"/>
</dbReference>
<reference evidence="2 3" key="1">
    <citation type="submission" date="2018-12" db="EMBL/GenBank/DDBJ databases">
        <title>The Draft Genome Sequence of the Soil Bacterium Pedobacter tournemirensis R1.</title>
        <authorList>
            <person name="He J."/>
        </authorList>
    </citation>
    <scope>NUCLEOTIDE SEQUENCE [LARGE SCALE GENOMIC DNA]</scope>
    <source>
        <strain evidence="2 3">R1</strain>
    </source>
</reference>